<keyword evidence="9" id="KW-0472">Membrane</keyword>
<evidence type="ECO:0000313" key="12">
    <source>
        <dbReference type="Proteomes" id="UP000183613"/>
    </source>
</evidence>
<keyword evidence="6" id="KW-0547">Nucleotide-binding</keyword>
<comment type="similarity">
    <text evidence="2">Belongs to the ABC transporter superfamily.</text>
</comment>
<proteinExistence type="inferred from homology"/>
<dbReference type="InterPro" id="IPR017871">
    <property type="entry name" value="ABC_transporter-like_CS"/>
</dbReference>
<dbReference type="SMART" id="SM00382">
    <property type="entry name" value="AAA"/>
    <property type="match status" value="1"/>
</dbReference>
<evidence type="ECO:0000256" key="3">
    <source>
        <dbReference type="ARBA" id="ARBA00022448"/>
    </source>
</evidence>
<evidence type="ECO:0000259" key="10">
    <source>
        <dbReference type="PROSITE" id="PS50893"/>
    </source>
</evidence>
<evidence type="ECO:0000256" key="6">
    <source>
        <dbReference type="ARBA" id="ARBA00022741"/>
    </source>
</evidence>
<evidence type="ECO:0000256" key="9">
    <source>
        <dbReference type="ARBA" id="ARBA00023136"/>
    </source>
</evidence>
<dbReference type="CDD" id="cd03257">
    <property type="entry name" value="ABC_NikE_OppD_transporters"/>
    <property type="match status" value="1"/>
</dbReference>
<reference evidence="11" key="1">
    <citation type="submission" date="2016-10" db="EMBL/GenBank/DDBJ databases">
        <authorList>
            <person name="Varghese N."/>
            <person name="Submissions S."/>
        </authorList>
    </citation>
    <scope>NUCLEOTIDE SEQUENCE [LARGE SCALE GENOMIC DNA]</scope>
    <source>
        <strain evidence="11">LMG 25555</strain>
    </source>
</reference>
<gene>
    <name evidence="11" type="ORF">SAMN04489800_3525</name>
</gene>
<keyword evidence="8" id="KW-1278">Translocase</keyword>
<keyword evidence="7 11" id="KW-0067">ATP-binding</keyword>
<evidence type="ECO:0000256" key="5">
    <source>
        <dbReference type="ARBA" id="ARBA00022519"/>
    </source>
</evidence>
<dbReference type="InterPro" id="IPR027417">
    <property type="entry name" value="P-loop_NTPase"/>
</dbReference>
<organism evidence="11 12">
    <name type="scientific">Pseudomonas deceptionensis</name>
    <dbReference type="NCBI Taxonomy" id="882211"/>
    <lineage>
        <taxon>Bacteria</taxon>
        <taxon>Pseudomonadati</taxon>
        <taxon>Pseudomonadota</taxon>
        <taxon>Gammaproteobacteria</taxon>
        <taxon>Pseudomonadales</taxon>
        <taxon>Pseudomonadaceae</taxon>
        <taxon>Pseudomonas</taxon>
    </lineage>
</organism>
<sequence length="257" mass="27846">MKHTLAIRDLTLKHQQRTLVDRVELTLKAGQVHALVGASGSGKSLTCLGILDLLPPGVHSSGATLLLDGQTVEPAQLRGREVALVLQNPRSAFNPVRSLRQHALETLHARGIRGAVADELIHATLHEVGLHDAQRVLDSFAFQLSGGMLQRMMIALALLADSRFLLADEPTSDLDVVAQARFLDLLERLVEQRNLGVLLITHDMGVVARCADQVTVMAHGRIVEHADVHALFHAPQSQEARTLLAAHHSLTLEACAP</sequence>
<keyword evidence="3" id="KW-0813">Transport</keyword>
<keyword evidence="5" id="KW-0997">Cell inner membrane</keyword>
<dbReference type="GO" id="GO:0016887">
    <property type="term" value="F:ATP hydrolysis activity"/>
    <property type="evidence" value="ECO:0007669"/>
    <property type="project" value="InterPro"/>
</dbReference>
<dbReference type="AlphaFoldDB" id="A0A0J6J325"/>
<dbReference type="InterPro" id="IPR050388">
    <property type="entry name" value="ABC_Ni/Peptide_Import"/>
</dbReference>
<dbReference type="SUPFAM" id="SSF52540">
    <property type="entry name" value="P-loop containing nucleoside triphosphate hydrolases"/>
    <property type="match status" value="1"/>
</dbReference>
<dbReference type="PROSITE" id="PS50893">
    <property type="entry name" value="ABC_TRANSPORTER_2"/>
    <property type="match status" value="1"/>
</dbReference>
<dbReference type="GO" id="GO:0005524">
    <property type="term" value="F:ATP binding"/>
    <property type="evidence" value="ECO:0007669"/>
    <property type="project" value="UniProtKB-KW"/>
</dbReference>
<dbReference type="InterPro" id="IPR003593">
    <property type="entry name" value="AAA+_ATPase"/>
</dbReference>
<dbReference type="Gene3D" id="3.40.50.300">
    <property type="entry name" value="P-loop containing nucleotide triphosphate hydrolases"/>
    <property type="match status" value="1"/>
</dbReference>
<dbReference type="PROSITE" id="PS00211">
    <property type="entry name" value="ABC_TRANSPORTER_1"/>
    <property type="match status" value="1"/>
</dbReference>
<dbReference type="OrthoDB" id="6849577at2"/>
<keyword evidence="4" id="KW-1003">Cell membrane</keyword>
<keyword evidence="12" id="KW-1185">Reference proteome</keyword>
<evidence type="ECO:0000256" key="1">
    <source>
        <dbReference type="ARBA" id="ARBA00004417"/>
    </source>
</evidence>
<dbReference type="InterPro" id="IPR003439">
    <property type="entry name" value="ABC_transporter-like_ATP-bd"/>
</dbReference>
<protein>
    <submittedName>
        <fullName evidence="11">Nickel transport system ATP-binding protein</fullName>
    </submittedName>
</protein>
<evidence type="ECO:0000256" key="2">
    <source>
        <dbReference type="ARBA" id="ARBA00005417"/>
    </source>
</evidence>
<dbReference type="EMBL" id="FNUD01000002">
    <property type="protein sequence ID" value="SEF00577.1"/>
    <property type="molecule type" value="Genomic_DNA"/>
</dbReference>
<dbReference type="Proteomes" id="UP000183613">
    <property type="component" value="Unassembled WGS sequence"/>
</dbReference>
<evidence type="ECO:0000313" key="11">
    <source>
        <dbReference type="EMBL" id="SEF00577.1"/>
    </source>
</evidence>
<dbReference type="Pfam" id="PF00005">
    <property type="entry name" value="ABC_tran"/>
    <property type="match status" value="1"/>
</dbReference>
<dbReference type="GO" id="GO:0005886">
    <property type="term" value="C:plasma membrane"/>
    <property type="evidence" value="ECO:0007669"/>
    <property type="project" value="UniProtKB-SubCell"/>
</dbReference>
<feature type="domain" description="ABC transporter" evidence="10">
    <location>
        <begin position="5"/>
        <end position="244"/>
    </location>
</feature>
<evidence type="ECO:0000256" key="4">
    <source>
        <dbReference type="ARBA" id="ARBA00022475"/>
    </source>
</evidence>
<dbReference type="PANTHER" id="PTHR43297">
    <property type="entry name" value="OLIGOPEPTIDE TRANSPORT ATP-BINDING PROTEIN APPD"/>
    <property type="match status" value="1"/>
</dbReference>
<evidence type="ECO:0000256" key="8">
    <source>
        <dbReference type="ARBA" id="ARBA00022967"/>
    </source>
</evidence>
<dbReference type="RefSeq" id="WP_048361590.1">
    <property type="nucleotide sequence ID" value="NZ_FNUD01000002.1"/>
</dbReference>
<evidence type="ECO:0000256" key="7">
    <source>
        <dbReference type="ARBA" id="ARBA00022840"/>
    </source>
</evidence>
<dbReference type="PATRIC" id="fig|882211.3.peg.3972"/>
<accession>A0A0J6J325</accession>
<dbReference type="PANTHER" id="PTHR43297:SF14">
    <property type="entry name" value="ATPASE AAA-TYPE CORE DOMAIN-CONTAINING PROTEIN"/>
    <property type="match status" value="1"/>
</dbReference>
<comment type="subcellular location">
    <subcellularLocation>
        <location evidence="1">Cell inner membrane</location>
        <topology evidence="1">Peripheral membrane protein</topology>
    </subcellularLocation>
</comment>
<comment type="caution">
    <text evidence="11">The sequence shown here is derived from an EMBL/GenBank/DDBJ whole genome shotgun (WGS) entry which is preliminary data.</text>
</comment>
<name>A0A0J6J325_PSEDM</name>